<dbReference type="SUPFAM" id="SSF143975">
    <property type="entry name" value="IlvD/EDD N-terminal domain-like"/>
    <property type="match status" value="1"/>
</dbReference>
<evidence type="ECO:0000256" key="4">
    <source>
        <dbReference type="ARBA" id="ARBA00022714"/>
    </source>
</evidence>
<comment type="catalytic activity">
    <reaction evidence="15">
        <text>(2R,3R)-2,3-dihydroxy-3-methylpentanoate = (S)-3-methyl-2-oxopentanoate + H2O</text>
        <dbReference type="Rhea" id="RHEA:27694"/>
        <dbReference type="ChEBI" id="CHEBI:15377"/>
        <dbReference type="ChEBI" id="CHEBI:35146"/>
        <dbReference type="ChEBI" id="CHEBI:49258"/>
        <dbReference type="EC" id="4.2.1.9"/>
    </reaction>
</comment>
<dbReference type="EMBL" id="WWNR01000010">
    <property type="protein sequence ID" value="MZQ90442.1"/>
    <property type="molecule type" value="Genomic_DNA"/>
</dbReference>
<evidence type="ECO:0000256" key="7">
    <source>
        <dbReference type="ARBA" id="ARBA00023004"/>
    </source>
</evidence>
<evidence type="ECO:0000259" key="17">
    <source>
        <dbReference type="Pfam" id="PF00920"/>
    </source>
</evidence>
<dbReference type="SUPFAM" id="SSF52016">
    <property type="entry name" value="LeuD/IlvD-like"/>
    <property type="match status" value="1"/>
</dbReference>
<feature type="binding site" evidence="15">
    <location>
        <position position="453"/>
    </location>
    <ligand>
        <name>Mg(2+)</name>
        <dbReference type="ChEBI" id="CHEBI:18420"/>
    </ligand>
</feature>
<evidence type="ECO:0000256" key="3">
    <source>
        <dbReference type="ARBA" id="ARBA00022605"/>
    </source>
</evidence>
<dbReference type="InterPro" id="IPR037237">
    <property type="entry name" value="IlvD/EDD_N"/>
</dbReference>
<dbReference type="EC" id="4.2.1.9" evidence="14 15"/>
<evidence type="ECO:0000313" key="19">
    <source>
        <dbReference type="EMBL" id="MZQ90442.1"/>
    </source>
</evidence>
<evidence type="ECO:0000256" key="1">
    <source>
        <dbReference type="ARBA" id="ARBA00001946"/>
    </source>
</evidence>
<dbReference type="FunFam" id="3.50.30.80:FF:000001">
    <property type="entry name" value="Dihydroxy-acid dehydratase"/>
    <property type="match status" value="1"/>
</dbReference>
<keyword evidence="9 15" id="KW-0456">Lyase</keyword>
<dbReference type="UniPathway" id="UPA00047">
    <property type="reaction ID" value="UER00057"/>
</dbReference>
<dbReference type="InterPro" id="IPR020558">
    <property type="entry name" value="DiOHA_6PGluconate_deHydtase_CS"/>
</dbReference>
<dbReference type="PROSITE" id="PS00887">
    <property type="entry name" value="ILVD_EDD_2"/>
    <property type="match status" value="1"/>
</dbReference>
<feature type="binding site" evidence="15">
    <location>
        <position position="88"/>
    </location>
    <ligand>
        <name>Mg(2+)</name>
        <dbReference type="ChEBI" id="CHEBI:18420"/>
    </ligand>
</feature>
<evidence type="ECO:0000313" key="20">
    <source>
        <dbReference type="Proteomes" id="UP000477083"/>
    </source>
</evidence>
<dbReference type="GO" id="GO:0009097">
    <property type="term" value="P:isoleucine biosynthetic process"/>
    <property type="evidence" value="ECO:0007669"/>
    <property type="project" value="UniProtKB-UniRule"/>
</dbReference>
<dbReference type="GO" id="GO:0004160">
    <property type="term" value="F:dihydroxy-acid dehydratase activity"/>
    <property type="evidence" value="ECO:0007669"/>
    <property type="project" value="UniProtKB-UniRule"/>
</dbReference>
<comment type="similarity">
    <text evidence="2 15">Belongs to the IlvD/Edd family.</text>
</comment>
<feature type="region of interest" description="Disordered" evidence="16">
    <location>
        <begin position="1"/>
        <end position="22"/>
    </location>
</feature>
<comment type="cofactor">
    <cofactor evidence="1 15">
        <name>Mg(2+)</name>
        <dbReference type="ChEBI" id="CHEBI:18420"/>
    </cofactor>
</comment>
<dbReference type="Proteomes" id="UP000477083">
    <property type="component" value="Unassembled WGS sequence"/>
</dbReference>
<dbReference type="PANTHER" id="PTHR21000:SF5">
    <property type="entry name" value="DIHYDROXY-ACID DEHYDRATASE, MITOCHONDRIAL"/>
    <property type="match status" value="1"/>
</dbReference>
<keyword evidence="3 15" id="KW-0028">Amino-acid biosynthesis</keyword>
<dbReference type="NCBIfam" id="TIGR00110">
    <property type="entry name" value="ilvD"/>
    <property type="match status" value="1"/>
</dbReference>
<evidence type="ECO:0000256" key="14">
    <source>
        <dbReference type="ARBA" id="ARBA00029490"/>
    </source>
</evidence>
<evidence type="ECO:0000256" key="16">
    <source>
        <dbReference type="SAM" id="MobiDB-lite"/>
    </source>
</evidence>
<dbReference type="RefSeq" id="WP_161347830.1">
    <property type="nucleotide sequence ID" value="NZ_BMGW01000010.1"/>
</dbReference>
<feature type="modified residue" description="N6-carboxylysine" evidence="15">
    <location>
        <position position="131"/>
    </location>
</feature>
<gene>
    <name evidence="15 19" type="primary">ilvD</name>
    <name evidence="19" type="ORF">GS660_15195</name>
</gene>
<keyword evidence="10 15" id="KW-0100">Branched-chain amino acid biosynthesis</keyword>
<evidence type="ECO:0000259" key="18">
    <source>
        <dbReference type="Pfam" id="PF24877"/>
    </source>
</evidence>
<dbReference type="PANTHER" id="PTHR21000">
    <property type="entry name" value="DIHYDROXY-ACID DEHYDRATASE DAD"/>
    <property type="match status" value="1"/>
</dbReference>
<reference evidence="19 20" key="1">
    <citation type="submission" date="2020-01" db="EMBL/GenBank/DDBJ databases">
        <title>Frigidibacter albus SP32T (=CGMCC 1.13995T).</title>
        <authorList>
            <person name="Liao X."/>
        </authorList>
    </citation>
    <scope>NUCLEOTIDE SEQUENCE [LARGE SCALE GENOMIC DNA]</scope>
    <source>
        <strain evidence="19 20">SP32</strain>
    </source>
</reference>
<proteinExistence type="inferred from homology"/>
<feature type="binding site" evidence="15">
    <location>
        <position position="130"/>
    </location>
    <ligand>
        <name>Mg(2+)</name>
        <dbReference type="ChEBI" id="CHEBI:18420"/>
    </ligand>
</feature>
<dbReference type="GO" id="GO:0000287">
    <property type="term" value="F:magnesium ion binding"/>
    <property type="evidence" value="ECO:0007669"/>
    <property type="project" value="UniProtKB-UniRule"/>
</dbReference>
<comment type="pathway">
    <text evidence="12 15">Amino-acid biosynthesis; L-valine biosynthesis; L-valine from pyruvate: step 3/4.</text>
</comment>
<evidence type="ECO:0000256" key="13">
    <source>
        <dbReference type="ARBA" id="ARBA00029437"/>
    </source>
</evidence>
<comment type="subunit">
    <text evidence="15">Homodimer.</text>
</comment>
<name>A0A6L8VLM9_9RHOB</name>
<comment type="caution">
    <text evidence="19">The sequence shown here is derived from an EMBL/GenBank/DDBJ whole genome shotgun (WGS) entry which is preliminary data.</text>
</comment>
<keyword evidence="5 15" id="KW-0479">Metal-binding</keyword>
<evidence type="ECO:0000256" key="8">
    <source>
        <dbReference type="ARBA" id="ARBA00023014"/>
    </source>
</evidence>
<organism evidence="19 20">
    <name type="scientific">Frigidibacter albus</name>
    <dbReference type="NCBI Taxonomy" id="1465486"/>
    <lineage>
        <taxon>Bacteria</taxon>
        <taxon>Pseudomonadati</taxon>
        <taxon>Pseudomonadota</taxon>
        <taxon>Alphaproteobacteria</taxon>
        <taxon>Rhodobacterales</taxon>
        <taxon>Paracoccaceae</taxon>
        <taxon>Frigidibacter</taxon>
    </lineage>
</organism>
<evidence type="ECO:0000256" key="12">
    <source>
        <dbReference type="ARBA" id="ARBA00029436"/>
    </source>
</evidence>
<accession>A0A6L8VLM9</accession>
<dbReference type="OrthoDB" id="9807077at2"/>
<sequence length="577" mass="60970">MKNTRFDKSRLPSRHVTEGPERAPHRSYFYAMGITEEEIHQPWVGVATCWNEAAPCNIALNRQAQSVKMGVKKGGGTPREFTTITVTDGIAMGHEGMRSSLASRDAIADTVELTMRGHCYDAIVGLAGCDKSLPGMMMAMVRLNTPSVFIYGGSILPGRLNGKDVVVQDVFEAVGQHAAGNMTDAELAILERVACPSAGACGGQYTANTMACVSEAIGLALLNSSGAPAPYESRDQYGDASGQAIMHLIEKNIRARDIVTLKSLQNAARVVACTGGSTNAGLHLPAIAHEAGIDFDLFDVCDIFRDTPYFVSLRPGGEYVAKDLYEAGGVPVVMKELRKAGLLHEDCMTASGRALGEELDLIEREADGKVIYPISAPITATGGVVGLRGNLAPDGAIVKVAGMAPEQQVFTGPARVFECEEEAFEAVQNRGYAEGDVIVIRNEGPAGGPGMREMLSTTAALSGQGMGKKVALITDGRFSGATRGFCVGHVGPEAAHGGPIALLKTGDMITIDAIRGEISVAVSDEELAARKAVWPGPRKTDYASGALWKYAQLVGVARYGAVTHPGTKAETHVYMDQ</sequence>
<evidence type="ECO:0000256" key="9">
    <source>
        <dbReference type="ARBA" id="ARBA00023239"/>
    </source>
</evidence>
<dbReference type="Pfam" id="PF24877">
    <property type="entry name" value="ILV_EDD_C"/>
    <property type="match status" value="1"/>
</dbReference>
<evidence type="ECO:0000256" key="6">
    <source>
        <dbReference type="ARBA" id="ARBA00022842"/>
    </source>
</evidence>
<dbReference type="InterPro" id="IPR056740">
    <property type="entry name" value="ILV_EDD_C"/>
</dbReference>
<dbReference type="InterPro" id="IPR004404">
    <property type="entry name" value="DihydroxyA_deHydtase"/>
</dbReference>
<dbReference type="GO" id="GO:0009099">
    <property type="term" value="P:L-valine biosynthetic process"/>
    <property type="evidence" value="ECO:0007669"/>
    <property type="project" value="UniProtKB-UniRule"/>
</dbReference>
<keyword evidence="8 15" id="KW-0411">Iron-sulfur</keyword>
<evidence type="ECO:0000256" key="5">
    <source>
        <dbReference type="ARBA" id="ARBA00022723"/>
    </source>
</evidence>
<keyword evidence="7 15" id="KW-0408">Iron</keyword>
<evidence type="ECO:0000256" key="11">
    <source>
        <dbReference type="ARBA" id="ARBA00029304"/>
    </source>
</evidence>
<feature type="domain" description="Dihydroxy-acid/6-phosphogluconate dehydratase N-terminal" evidence="17">
    <location>
        <begin position="41"/>
        <end position="357"/>
    </location>
</feature>
<comment type="function">
    <text evidence="15">Functions in the biosynthesis of branched-chain amino acids. Catalyzes the dehydration of (2R,3R)-2,3-dihydroxy-3-methylpentanoate (2,3-dihydroxy-3-methylvalerate) into 2-oxo-3-methylpentanoate (2-oxo-3-methylvalerate) and of (2R)-2,3-dihydroxy-3-methylbutanoate (2,3-dihydroxyisovalerate) into 2-oxo-3-methylbutanoate (2-oxoisovalerate), the penultimate precursor to L-isoleucine and L-valine, respectively.</text>
</comment>
<keyword evidence="20" id="KW-1185">Reference proteome</keyword>
<dbReference type="AlphaFoldDB" id="A0A6L8VLM9"/>
<keyword evidence="4 15" id="KW-0001">2Fe-2S</keyword>
<feature type="domain" description="Dihydroxy-acid/6-phosphogluconate dehydratase C-terminal" evidence="18">
    <location>
        <begin position="369"/>
        <end position="561"/>
    </location>
</feature>
<feature type="binding site" evidence="15">
    <location>
        <position position="56"/>
    </location>
    <ligand>
        <name>[2Fe-2S] cluster</name>
        <dbReference type="ChEBI" id="CHEBI:190135"/>
    </ligand>
</feature>
<comment type="pathway">
    <text evidence="13 15">Amino-acid biosynthesis; L-isoleucine biosynthesis; L-isoleucine from 2-oxobutanoate: step 3/4.</text>
</comment>
<comment type="caution">
    <text evidence="15">Lacks conserved residue(s) required for the propagation of feature annotation.</text>
</comment>
<dbReference type="Gene3D" id="3.50.30.80">
    <property type="entry name" value="IlvD/EDD C-terminal domain-like"/>
    <property type="match status" value="1"/>
</dbReference>
<dbReference type="GO" id="GO:0051537">
    <property type="term" value="F:2 iron, 2 sulfur cluster binding"/>
    <property type="evidence" value="ECO:0007669"/>
    <property type="project" value="UniProtKB-UniRule"/>
</dbReference>
<dbReference type="InterPro" id="IPR000581">
    <property type="entry name" value="ILV_EDD_N"/>
</dbReference>
<protein>
    <recommendedName>
        <fullName evidence="14 15">Dihydroxy-acid dehydratase</fullName>
        <shortName evidence="15">DAD</shortName>
        <ecNumber evidence="14 15">4.2.1.9</ecNumber>
    </recommendedName>
</protein>
<dbReference type="InterPro" id="IPR050165">
    <property type="entry name" value="DHAD_IlvD/Edd"/>
</dbReference>
<evidence type="ECO:0000256" key="15">
    <source>
        <dbReference type="HAMAP-Rule" id="MF_00012"/>
    </source>
</evidence>
<comment type="catalytic activity">
    <reaction evidence="11">
        <text>(2R)-2,3-dihydroxy-3-methylbutanoate = 3-methyl-2-oxobutanoate + H2O</text>
        <dbReference type="Rhea" id="RHEA:24809"/>
        <dbReference type="ChEBI" id="CHEBI:11851"/>
        <dbReference type="ChEBI" id="CHEBI:15377"/>
        <dbReference type="ChEBI" id="CHEBI:49072"/>
        <dbReference type="EC" id="4.2.1.9"/>
    </reaction>
    <physiologicalReaction direction="left-to-right" evidence="11">
        <dbReference type="Rhea" id="RHEA:24810"/>
    </physiologicalReaction>
</comment>
<dbReference type="PROSITE" id="PS00886">
    <property type="entry name" value="ILVD_EDD_1"/>
    <property type="match status" value="1"/>
</dbReference>
<feature type="active site" description="Proton acceptor" evidence="15">
    <location>
        <position position="479"/>
    </location>
</feature>
<dbReference type="HAMAP" id="MF_00012">
    <property type="entry name" value="IlvD"/>
    <property type="match status" value="1"/>
</dbReference>
<dbReference type="UniPathway" id="UPA00049">
    <property type="reaction ID" value="UER00061"/>
</dbReference>
<comment type="cofactor">
    <cofactor evidence="15">
        <name>[2Fe-2S] cluster</name>
        <dbReference type="ChEBI" id="CHEBI:190135"/>
    </cofactor>
    <text evidence="15">Binds 1 [2Fe-2S] cluster per subunit. This cluster acts as a Lewis acid cofactor.</text>
</comment>
<dbReference type="Pfam" id="PF00920">
    <property type="entry name" value="ILVD_EDD_N"/>
    <property type="match status" value="1"/>
</dbReference>
<dbReference type="InterPro" id="IPR042096">
    <property type="entry name" value="Dihydro-acid_dehy_C"/>
</dbReference>
<evidence type="ECO:0000256" key="2">
    <source>
        <dbReference type="ARBA" id="ARBA00006486"/>
    </source>
</evidence>
<dbReference type="NCBIfam" id="NF002068">
    <property type="entry name" value="PRK00911.1"/>
    <property type="match status" value="1"/>
</dbReference>
<feature type="binding site" description="via carbamate group" evidence="15">
    <location>
        <position position="131"/>
    </location>
    <ligand>
        <name>Mg(2+)</name>
        <dbReference type="ChEBI" id="CHEBI:18420"/>
    </ligand>
</feature>
<evidence type="ECO:0000256" key="10">
    <source>
        <dbReference type="ARBA" id="ARBA00023304"/>
    </source>
</evidence>
<keyword evidence="6 15" id="KW-0460">Magnesium</keyword>